<gene>
    <name evidence="1" type="primary">gloB_2</name>
    <name evidence="1" type="ORF">CLBCK_31230</name>
</gene>
<dbReference type="EMBL" id="LZZI01000059">
    <property type="protein sequence ID" value="OOM60045.1"/>
    <property type="molecule type" value="Genomic_DNA"/>
</dbReference>
<dbReference type="Proteomes" id="UP000190973">
    <property type="component" value="Unassembled WGS sequence"/>
</dbReference>
<accession>A0A1S8S411</accession>
<dbReference type="PANTHER" id="PTHR30619:SF1">
    <property type="entry name" value="RECOMBINATION PROTEIN 2"/>
    <property type="match status" value="1"/>
</dbReference>
<dbReference type="InterPro" id="IPR052159">
    <property type="entry name" value="Competence_DNA_uptake"/>
</dbReference>
<keyword evidence="1" id="KW-0378">Hydrolase</keyword>
<evidence type="ECO:0000313" key="1">
    <source>
        <dbReference type="EMBL" id="OOM60045.1"/>
    </source>
</evidence>
<proteinExistence type="predicted"/>
<sequence>MSKSSPLQIAFLDVGHGDTIIISIIEDGIKRAIIIDCNDAIKAKNYILDNEIQVVDYILITHLHQDHYKGINMLIDSLIKNGIEIKNVCWEKDKYLRSDEEQRSKYNMFTKRLYEYHTNSGINYVAKRFDDKEYRRLDNKALNDFKAKIIYPNSFIANYFDDRNVNNTSAVVQIEYKEFKIILPGDLEGEGWYFLKKDFDDLKCNILKMPHHGGYFKGKAHELSTSEVIDNSAPEFAVISTGQNEKYKHPSKETIEYLASKNINILCTEVTDLCDKKRLDKKECIISKLGIKYKGNSASCPCAGNIIFEIDDEIKLVSHNSLILNEVRDNFEDRTCINLQ</sequence>
<name>A0A1S8S411_CLOBE</name>
<dbReference type="GO" id="GO:0004416">
    <property type="term" value="F:hydroxyacylglutathione hydrolase activity"/>
    <property type="evidence" value="ECO:0007669"/>
    <property type="project" value="UniProtKB-EC"/>
</dbReference>
<evidence type="ECO:0000313" key="2">
    <source>
        <dbReference type="Proteomes" id="UP000190973"/>
    </source>
</evidence>
<organism evidence="1 2">
    <name type="scientific">Clostridium beijerinckii</name>
    <name type="common">Clostridium MP</name>
    <dbReference type="NCBI Taxonomy" id="1520"/>
    <lineage>
        <taxon>Bacteria</taxon>
        <taxon>Bacillati</taxon>
        <taxon>Bacillota</taxon>
        <taxon>Clostridia</taxon>
        <taxon>Eubacteriales</taxon>
        <taxon>Clostridiaceae</taxon>
        <taxon>Clostridium</taxon>
    </lineage>
</organism>
<dbReference type="Gene3D" id="3.60.15.10">
    <property type="entry name" value="Ribonuclease Z/Hydroxyacylglutathione hydrolase-like"/>
    <property type="match status" value="1"/>
</dbReference>
<reference evidence="1 2" key="1">
    <citation type="submission" date="2016-05" db="EMBL/GenBank/DDBJ databases">
        <title>Microbial solvent formation.</title>
        <authorList>
            <person name="Poehlein A."/>
            <person name="Montoya Solano J.D."/>
            <person name="Flitsch S."/>
            <person name="Krabben P."/>
            <person name="Duerre P."/>
            <person name="Daniel R."/>
        </authorList>
    </citation>
    <scope>NUCLEOTIDE SEQUENCE [LARGE SCALE GENOMIC DNA]</scope>
    <source>
        <strain evidence="1 2">DSM 53</strain>
    </source>
</reference>
<dbReference type="PANTHER" id="PTHR30619">
    <property type="entry name" value="DNA INTERNALIZATION/COMPETENCE PROTEIN COMEC/REC2"/>
    <property type="match status" value="1"/>
</dbReference>
<protein>
    <submittedName>
        <fullName evidence="1">Hydroxyacylglutathione hydrolase</fullName>
        <ecNumber evidence="1">3.1.2.6</ecNumber>
    </submittedName>
</protein>
<dbReference type="EC" id="3.1.2.6" evidence="1"/>
<dbReference type="AlphaFoldDB" id="A0A1S8S411"/>
<comment type="caution">
    <text evidence="1">The sequence shown here is derived from an EMBL/GenBank/DDBJ whole genome shotgun (WGS) entry which is preliminary data.</text>
</comment>
<dbReference type="InterPro" id="IPR036866">
    <property type="entry name" value="RibonucZ/Hydroxyglut_hydro"/>
</dbReference>
<dbReference type="RefSeq" id="WP_077839557.1">
    <property type="nucleotide sequence ID" value="NZ_JABTAE010000001.1"/>
</dbReference>
<dbReference type="SUPFAM" id="SSF56281">
    <property type="entry name" value="Metallo-hydrolase/oxidoreductase"/>
    <property type="match status" value="1"/>
</dbReference>